<keyword evidence="4" id="KW-0067">ATP-binding</keyword>
<dbReference type="PANTHER" id="PTHR20861:SF1">
    <property type="entry name" value="HOMOSERINE KINASE"/>
    <property type="match status" value="1"/>
</dbReference>
<dbReference type="InterPro" id="IPR013750">
    <property type="entry name" value="GHMP_kinase_C_dom"/>
</dbReference>
<keyword evidence="2" id="KW-0547">Nucleotide-binding</keyword>
<protein>
    <recommendedName>
        <fullName evidence="5">GHMP kinase C-terminal domain-containing protein</fullName>
    </recommendedName>
</protein>
<comment type="caution">
    <text evidence="6">The sequence shown here is derived from an EMBL/GenBank/DDBJ whole genome shotgun (WGS) entry which is preliminary data.</text>
</comment>
<dbReference type="Proteomes" id="UP001198374">
    <property type="component" value="Unassembled WGS sequence"/>
</dbReference>
<keyword evidence="3" id="KW-0418">Kinase</keyword>
<proteinExistence type="predicted"/>
<dbReference type="Gene3D" id="3.30.70.890">
    <property type="entry name" value="GHMP kinase, C-terminal domain"/>
    <property type="match status" value="1"/>
</dbReference>
<dbReference type="SUPFAM" id="SSF55060">
    <property type="entry name" value="GHMP Kinase, C-terminal domain"/>
    <property type="match status" value="1"/>
</dbReference>
<evidence type="ECO:0000259" key="5">
    <source>
        <dbReference type="Pfam" id="PF08544"/>
    </source>
</evidence>
<evidence type="ECO:0000256" key="4">
    <source>
        <dbReference type="ARBA" id="ARBA00022840"/>
    </source>
</evidence>
<dbReference type="InterPro" id="IPR036554">
    <property type="entry name" value="GHMP_kinase_C_sf"/>
</dbReference>
<keyword evidence="7" id="KW-1185">Reference proteome</keyword>
<dbReference type="Pfam" id="PF08544">
    <property type="entry name" value="GHMP_kinases_C"/>
    <property type="match status" value="1"/>
</dbReference>
<gene>
    <name evidence="6" type="ORF">LDJ82_07015</name>
</gene>
<dbReference type="PANTHER" id="PTHR20861">
    <property type="entry name" value="HOMOSERINE/4-DIPHOSPHOCYTIDYL-2-C-METHYL-D-ERYTHRITOL KINASE"/>
    <property type="match status" value="1"/>
</dbReference>
<evidence type="ECO:0000256" key="1">
    <source>
        <dbReference type="ARBA" id="ARBA00022679"/>
    </source>
</evidence>
<evidence type="ECO:0000256" key="3">
    <source>
        <dbReference type="ARBA" id="ARBA00022777"/>
    </source>
</evidence>
<feature type="domain" description="GHMP kinase C-terminal" evidence="5">
    <location>
        <begin position="61"/>
        <end position="118"/>
    </location>
</feature>
<accession>A0ABS7YY44</accession>
<evidence type="ECO:0000313" key="6">
    <source>
        <dbReference type="EMBL" id="MCA2096637.1"/>
    </source>
</evidence>
<dbReference type="EMBL" id="JAIWIY010000001">
    <property type="protein sequence ID" value="MCA2096637.1"/>
    <property type="molecule type" value="Genomic_DNA"/>
</dbReference>
<organism evidence="6 7">
    <name type="scientific">Anaerococcus degeneri</name>
    <dbReference type="NCBI Taxonomy" id="361500"/>
    <lineage>
        <taxon>Bacteria</taxon>
        <taxon>Bacillati</taxon>
        <taxon>Bacillota</taxon>
        <taxon>Tissierellia</taxon>
        <taxon>Tissierellales</taxon>
        <taxon>Peptoniphilaceae</taxon>
        <taxon>Anaerococcus</taxon>
    </lineage>
</organism>
<evidence type="ECO:0000313" key="7">
    <source>
        <dbReference type="Proteomes" id="UP001198374"/>
    </source>
</evidence>
<name>A0ABS7YY44_9FIRM</name>
<reference evidence="7" key="1">
    <citation type="submission" date="2023-07" db="EMBL/GenBank/DDBJ databases">
        <title>FDA dAtabase for Regulatory Grade micrObial Sequences (FDA-ARGOS): Supporting development and validation of Infectious Disease Dx tests.</title>
        <authorList>
            <person name="Sproer C."/>
            <person name="Gronow S."/>
            <person name="Severitt S."/>
            <person name="Schroder I."/>
            <person name="Tallon L."/>
            <person name="Sadzewicz L."/>
            <person name="Zhao X."/>
            <person name="Boylan J."/>
            <person name="Ott S."/>
            <person name="Bowen H."/>
            <person name="Vavikolanu K."/>
            <person name="Hazen T."/>
            <person name="Aluvathingal J."/>
            <person name="Nadendla S."/>
            <person name="Lowell S."/>
            <person name="Myers T."/>
            <person name="Yan Y."/>
        </authorList>
    </citation>
    <scope>NUCLEOTIDE SEQUENCE [LARGE SCALE GENOMIC DNA]</scope>
    <source>
        <strain evidence="7">FDAARGOS_1538</strain>
    </source>
</reference>
<evidence type="ECO:0000256" key="2">
    <source>
        <dbReference type="ARBA" id="ARBA00022741"/>
    </source>
</evidence>
<keyword evidence="1" id="KW-0808">Transferase</keyword>
<dbReference type="RefSeq" id="WP_225304653.1">
    <property type="nucleotide sequence ID" value="NZ_JAGGLO010000008.1"/>
</dbReference>
<sequence length="155" mass="16886">MIDSHTSVAKAVVDKLGLRKTVILSTASPYKFAASLLKALGENPKKDAIFNISRAAMLVLALKSGSEDNLKTAIQDKIHQPYRMGLIPEIGKIEEIIRKSHALGSYLSGAGSTIMLVLNAYDQISEKEIREKLGKLSNSYSIKALEIDKKGAFII</sequence>